<evidence type="ECO:0000313" key="3">
    <source>
        <dbReference type="EMBL" id="RNL75330.1"/>
    </source>
</evidence>
<reference evidence="3 4" key="1">
    <citation type="submission" date="2018-11" db="EMBL/GenBank/DDBJ databases">
        <authorList>
            <person name="Li F."/>
        </authorList>
    </citation>
    <scope>NUCLEOTIDE SEQUENCE [LARGE SCALE GENOMIC DNA]</scope>
    <source>
        <strain evidence="3 4">KIS18-7</strain>
    </source>
</reference>
<dbReference type="AlphaFoldDB" id="A0A3N0DI30"/>
<dbReference type="EMBL" id="RJSG01000006">
    <property type="protein sequence ID" value="RNL75330.1"/>
    <property type="molecule type" value="Genomic_DNA"/>
</dbReference>
<name>A0A3N0DI30_9ACTN</name>
<dbReference type="Gene3D" id="3.40.30.10">
    <property type="entry name" value="Glutaredoxin"/>
    <property type="match status" value="1"/>
</dbReference>
<keyword evidence="1" id="KW-0472">Membrane</keyword>
<keyword evidence="1" id="KW-1133">Transmembrane helix</keyword>
<dbReference type="InterPro" id="IPR017937">
    <property type="entry name" value="Thioredoxin_CS"/>
</dbReference>
<dbReference type="Pfam" id="PF00085">
    <property type="entry name" value="Thioredoxin"/>
    <property type="match status" value="1"/>
</dbReference>
<dbReference type="OrthoDB" id="1495530at2"/>
<evidence type="ECO:0000313" key="4">
    <source>
        <dbReference type="Proteomes" id="UP000277094"/>
    </source>
</evidence>
<sequence length="148" mass="15715">MSSGAWVVVVAVVLAVAFGAYRALTDGHFRGTHKLRGVTEDQEAPATSVLDGTPWADQLGERVTFVQFSSAFCAPCRATRRILADVAAADEGVSHVEIDAEQHLDLVRRTGITRTPTTLILDASGREVTRAVGAPTKDIVTRTISAIG</sequence>
<dbReference type="PROSITE" id="PS00194">
    <property type="entry name" value="THIOREDOXIN_1"/>
    <property type="match status" value="1"/>
</dbReference>
<dbReference type="InterPro" id="IPR013766">
    <property type="entry name" value="Thioredoxin_domain"/>
</dbReference>
<dbReference type="CDD" id="cd02947">
    <property type="entry name" value="TRX_family"/>
    <property type="match status" value="1"/>
</dbReference>
<keyword evidence="1" id="KW-0812">Transmembrane</keyword>
<evidence type="ECO:0000259" key="2">
    <source>
        <dbReference type="PROSITE" id="PS51352"/>
    </source>
</evidence>
<evidence type="ECO:0000256" key="1">
    <source>
        <dbReference type="SAM" id="Phobius"/>
    </source>
</evidence>
<dbReference type="RefSeq" id="WP_123235515.1">
    <property type="nucleotide sequence ID" value="NZ_RJSG01000006.1"/>
</dbReference>
<dbReference type="Proteomes" id="UP000277094">
    <property type="component" value="Unassembled WGS sequence"/>
</dbReference>
<dbReference type="SUPFAM" id="SSF52833">
    <property type="entry name" value="Thioredoxin-like"/>
    <property type="match status" value="1"/>
</dbReference>
<comment type="caution">
    <text evidence="3">The sequence shown here is derived from an EMBL/GenBank/DDBJ whole genome shotgun (WGS) entry which is preliminary data.</text>
</comment>
<protein>
    <submittedName>
        <fullName evidence="3">Thioredoxin</fullName>
    </submittedName>
</protein>
<accession>A0A3N0DI30</accession>
<dbReference type="PROSITE" id="PS51352">
    <property type="entry name" value="THIOREDOXIN_2"/>
    <property type="match status" value="1"/>
</dbReference>
<keyword evidence="4" id="KW-1185">Reference proteome</keyword>
<feature type="transmembrane region" description="Helical" evidence="1">
    <location>
        <begin position="6"/>
        <end position="24"/>
    </location>
</feature>
<organism evidence="3 4">
    <name type="scientific">Nocardioides marmorisolisilvae</name>
    <dbReference type="NCBI Taxonomy" id="1542737"/>
    <lineage>
        <taxon>Bacteria</taxon>
        <taxon>Bacillati</taxon>
        <taxon>Actinomycetota</taxon>
        <taxon>Actinomycetes</taxon>
        <taxon>Propionibacteriales</taxon>
        <taxon>Nocardioidaceae</taxon>
        <taxon>Nocardioides</taxon>
    </lineage>
</organism>
<dbReference type="InterPro" id="IPR036249">
    <property type="entry name" value="Thioredoxin-like_sf"/>
</dbReference>
<proteinExistence type="predicted"/>
<feature type="domain" description="Thioredoxin" evidence="2">
    <location>
        <begin position="33"/>
        <end position="148"/>
    </location>
</feature>
<gene>
    <name evidence="3" type="ORF">EFL95_18060</name>
</gene>